<comment type="caution">
    <text evidence="2">The sequence shown here is derived from an EMBL/GenBank/DDBJ whole genome shotgun (WGS) entry which is preliminary data.</text>
</comment>
<feature type="chain" id="PRO_5015655404" evidence="1">
    <location>
        <begin position="22"/>
        <end position="991"/>
    </location>
</feature>
<dbReference type="PANTHER" id="PTHR12631:SF10">
    <property type="entry name" value="BETA-XYLOSIDASE-LIKE PROTEIN-RELATED"/>
    <property type="match status" value="1"/>
</dbReference>
<keyword evidence="3" id="KW-1185">Reference proteome</keyword>
<dbReference type="RefSeq" id="WP_116883602.1">
    <property type="nucleotide sequence ID" value="NZ_CABMMC010000168.1"/>
</dbReference>
<dbReference type="Gene3D" id="3.20.20.80">
    <property type="entry name" value="Glycosidases"/>
    <property type="match status" value="1"/>
</dbReference>
<dbReference type="CDD" id="cd09621">
    <property type="entry name" value="CBM9_like_5"/>
    <property type="match status" value="1"/>
</dbReference>
<reference evidence="2 3" key="1">
    <citation type="submission" date="2018-04" db="EMBL/GenBank/DDBJ databases">
        <title>Genomic Encyclopedia of Type Strains, Phase IV (KMG-IV): sequencing the most valuable type-strain genomes for metagenomic binning, comparative biology and taxonomic classification.</title>
        <authorList>
            <person name="Goeker M."/>
        </authorList>
    </citation>
    <scope>NUCLEOTIDE SEQUENCE [LARGE SCALE GENOMIC DNA]</scope>
    <source>
        <strain evidence="2 3">DSM 14823</strain>
    </source>
</reference>
<evidence type="ECO:0000313" key="3">
    <source>
        <dbReference type="Proteomes" id="UP000245959"/>
    </source>
</evidence>
<dbReference type="GeneID" id="78294911"/>
<proteinExistence type="predicted"/>
<dbReference type="InterPro" id="IPR051923">
    <property type="entry name" value="Glycosyl_Hydrolase_39"/>
</dbReference>
<dbReference type="GO" id="GO:0004553">
    <property type="term" value="F:hydrolase activity, hydrolyzing O-glycosyl compounds"/>
    <property type="evidence" value="ECO:0007669"/>
    <property type="project" value="TreeGrafter"/>
</dbReference>
<name>A0A2U1B421_9BACT</name>
<evidence type="ECO:0000313" key="2">
    <source>
        <dbReference type="EMBL" id="PVY43423.1"/>
    </source>
</evidence>
<dbReference type="OrthoDB" id="9815425at2"/>
<evidence type="ECO:0000256" key="1">
    <source>
        <dbReference type="SAM" id="SignalP"/>
    </source>
</evidence>
<dbReference type="SUPFAM" id="SSF51445">
    <property type="entry name" value="(Trans)glycosidases"/>
    <property type="match status" value="1"/>
</dbReference>
<sequence length="991" mass="110975">MKRWIAAAFLLAAGITAGLPAEEVVDFTREKLPVVLHRPQEKAQGFAYGRRGLEISWDCAKARHFEFFINRELFLPEFIRAEIRVTAELPPAGGLKSFNLRLADAGGETFQFSRNIPENLSGRQEFVYRVDCGNPAAGSWGGPGDGVLDFPVRLNGFAGDFGKREGAGRIGIERVSIRVLDSNRPLTPELETGNPIHVLTPGDGRTPVLKLVNTRGRTASGRLEYAPGRAAAWRLGPGEEFRLELPRPEKFGVSRVEVRVIDDDPKVRPLERRLSFAYMPPAGPTPGRAEGFLFGVCSHSQGSSDEELEREAMAAAWCGAKVVREDILWERLEPEEGRSDFSSYDRLVAALKKYHLEPQAIYCYVPGWAVAKEWKPVSAARRGKGRPDYGHWANFIRAFAQRYRGEIRYVEVWNEPDLIGFADFSQPEYLELMKIAHRETKAAAPEMNVLTGGYACMPGMHGAMSDPEHMPKTLRGGRGFYDIHAFHGHGPLAHYRPQIERLMKLRRELGVTAPWYANETAESSIHIGERRQARTLVQKLLYSWARGAVGYNWYDLRNDGYDPRNNEHNFGLVTRDFYPKEAYAAYNMLAGVFRGGEYRKDLFLGDGLDCFLFRDGRGNFLLPHWNNRRDSAVRLAVIGGVTGRCELIDLFGNRRRMAAAGGEAVIEVGEEPATLLIGGQEKEPVPRGELIRREGDASLFPGGSSTVKYRVTNATAKARLFRLDFSAPGGVALKRSGFCFRLAPGGERTVELELRAESTFRSLHGQLKHLNLRFEAGGLWKGELEEPLWTVARLREGDFPQVPDFELKDASRLTMLAPNDPARSHLFWKGPEDLSGKVYLARNRDSLKLRVEVTDDRHCQPFSGEESWKGDSVQLALRIPGQAGSWEIGFFRRGDGGNGCFVWNAPAGFDVRRVTERFRLETGRDEERKRTLYEAVIPFAAVGLTEEAAGRGFRFNLLINDNDGEMRESFIAVAPGLGDSKNTDFFPVVSF</sequence>
<dbReference type="SUPFAM" id="SSF49344">
    <property type="entry name" value="CBD9-like"/>
    <property type="match status" value="1"/>
</dbReference>
<dbReference type="Gene3D" id="2.60.40.1190">
    <property type="match status" value="1"/>
</dbReference>
<protein>
    <submittedName>
        <fullName evidence="2">Carbohydrate binding protein with CBM9 domain</fullName>
    </submittedName>
</protein>
<dbReference type="PANTHER" id="PTHR12631">
    <property type="entry name" value="ALPHA-L-IDURONIDASE"/>
    <property type="match status" value="1"/>
</dbReference>
<accession>A0A2U1B421</accession>
<dbReference type="InterPro" id="IPR017853">
    <property type="entry name" value="GH"/>
</dbReference>
<keyword evidence="1" id="KW-0732">Signal</keyword>
<dbReference type="AlphaFoldDB" id="A0A2U1B421"/>
<feature type="signal peptide" evidence="1">
    <location>
        <begin position="1"/>
        <end position="21"/>
    </location>
</feature>
<organism evidence="2 3">
    <name type="scientific">Victivallis vadensis</name>
    <dbReference type="NCBI Taxonomy" id="172901"/>
    <lineage>
        <taxon>Bacteria</taxon>
        <taxon>Pseudomonadati</taxon>
        <taxon>Lentisphaerota</taxon>
        <taxon>Lentisphaeria</taxon>
        <taxon>Victivallales</taxon>
        <taxon>Victivallaceae</taxon>
        <taxon>Victivallis</taxon>
    </lineage>
</organism>
<gene>
    <name evidence="2" type="ORF">C8D82_109109</name>
</gene>
<dbReference type="EMBL" id="QEKH01000009">
    <property type="protein sequence ID" value="PVY43423.1"/>
    <property type="molecule type" value="Genomic_DNA"/>
</dbReference>
<dbReference type="Proteomes" id="UP000245959">
    <property type="component" value="Unassembled WGS sequence"/>
</dbReference>